<dbReference type="PANTHER" id="PTHR43394:SF1">
    <property type="entry name" value="ATP-BINDING CASSETTE SUB-FAMILY B MEMBER 10, MITOCHONDRIAL"/>
    <property type="match status" value="1"/>
</dbReference>
<accession>A0ABR8PY17</accession>
<dbReference type="InterPro" id="IPR003593">
    <property type="entry name" value="AAA+_ATPase"/>
</dbReference>
<dbReference type="Pfam" id="PF00664">
    <property type="entry name" value="ABC_membrane"/>
    <property type="match status" value="1"/>
</dbReference>
<keyword evidence="4 10" id="KW-0067">ATP-binding</keyword>
<dbReference type="SUPFAM" id="SSF90123">
    <property type="entry name" value="ABC transporter transmembrane region"/>
    <property type="match status" value="1"/>
</dbReference>
<feature type="transmembrane region" description="Helical" evidence="7">
    <location>
        <begin position="149"/>
        <end position="175"/>
    </location>
</feature>
<feature type="transmembrane region" description="Helical" evidence="7">
    <location>
        <begin position="60"/>
        <end position="80"/>
    </location>
</feature>
<dbReference type="PANTHER" id="PTHR43394">
    <property type="entry name" value="ATP-DEPENDENT PERMEASE MDL1, MITOCHONDRIAL"/>
    <property type="match status" value="1"/>
</dbReference>
<gene>
    <name evidence="10" type="ORF">H9661_17015</name>
</gene>
<dbReference type="PROSITE" id="PS00211">
    <property type="entry name" value="ABC_TRANSPORTER_1"/>
    <property type="match status" value="1"/>
</dbReference>
<evidence type="ECO:0000256" key="2">
    <source>
        <dbReference type="ARBA" id="ARBA00022692"/>
    </source>
</evidence>
<proteinExistence type="predicted"/>
<dbReference type="InterPro" id="IPR011527">
    <property type="entry name" value="ABC1_TM_dom"/>
</dbReference>
<dbReference type="InterPro" id="IPR036640">
    <property type="entry name" value="ABC1_TM_sf"/>
</dbReference>
<organism evidence="10 11">
    <name type="scientific">Clostridium cibarium</name>
    <dbReference type="NCBI Taxonomy" id="2762247"/>
    <lineage>
        <taxon>Bacteria</taxon>
        <taxon>Bacillati</taxon>
        <taxon>Bacillota</taxon>
        <taxon>Clostridia</taxon>
        <taxon>Eubacteriales</taxon>
        <taxon>Clostridiaceae</taxon>
        <taxon>Clostridium</taxon>
    </lineage>
</organism>
<dbReference type="EMBL" id="JACSRA010000034">
    <property type="protein sequence ID" value="MBD7913056.1"/>
    <property type="molecule type" value="Genomic_DNA"/>
</dbReference>
<keyword evidence="3" id="KW-0547">Nucleotide-binding</keyword>
<evidence type="ECO:0000256" key="3">
    <source>
        <dbReference type="ARBA" id="ARBA00022741"/>
    </source>
</evidence>
<dbReference type="InterPro" id="IPR039421">
    <property type="entry name" value="Type_1_exporter"/>
</dbReference>
<evidence type="ECO:0000313" key="11">
    <source>
        <dbReference type="Proteomes" id="UP000627781"/>
    </source>
</evidence>
<dbReference type="PROSITE" id="PS50893">
    <property type="entry name" value="ABC_TRANSPORTER_2"/>
    <property type="match status" value="1"/>
</dbReference>
<evidence type="ECO:0000313" key="10">
    <source>
        <dbReference type="EMBL" id="MBD7913056.1"/>
    </source>
</evidence>
<dbReference type="PROSITE" id="PS50929">
    <property type="entry name" value="ABC_TM1F"/>
    <property type="match status" value="1"/>
</dbReference>
<comment type="caution">
    <text evidence="10">The sequence shown here is derived from an EMBL/GenBank/DDBJ whole genome shotgun (WGS) entry which is preliminary data.</text>
</comment>
<dbReference type="Pfam" id="PF00005">
    <property type="entry name" value="ABC_tran"/>
    <property type="match status" value="1"/>
</dbReference>
<keyword evidence="2 7" id="KW-0812">Transmembrane</keyword>
<reference evidence="10 11" key="1">
    <citation type="submission" date="2020-08" db="EMBL/GenBank/DDBJ databases">
        <title>A Genomic Blueprint of the Chicken Gut Microbiome.</title>
        <authorList>
            <person name="Gilroy R."/>
            <person name="Ravi A."/>
            <person name="Getino M."/>
            <person name="Pursley I."/>
            <person name="Horton D.L."/>
            <person name="Alikhan N.-F."/>
            <person name="Baker D."/>
            <person name="Gharbi K."/>
            <person name="Hall N."/>
            <person name="Watson M."/>
            <person name="Adriaenssens E.M."/>
            <person name="Foster-Nyarko E."/>
            <person name="Jarju S."/>
            <person name="Secka A."/>
            <person name="Antonio M."/>
            <person name="Oren A."/>
            <person name="Chaudhuri R."/>
            <person name="La Ragione R.M."/>
            <person name="Hildebrand F."/>
            <person name="Pallen M.J."/>
        </authorList>
    </citation>
    <scope>NUCLEOTIDE SEQUENCE [LARGE SCALE GENOMIC DNA]</scope>
    <source>
        <strain evidence="10 11">Sa3CVN1</strain>
    </source>
</reference>
<evidence type="ECO:0000256" key="1">
    <source>
        <dbReference type="ARBA" id="ARBA00004651"/>
    </source>
</evidence>
<evidence type="ECO:0000256" key="7">
    <source>
        <dbReference type="SAM" id="Phobius"/>
    </source>
</evidence>
<dbReference type="Gene3D" id="3.40.50.300">
    <property type="entry name" value="P-loop containing nucleotide triphosphate hydrolases"/>
    <property type="match status" value="1"/>
</dbReference>
<dbReference type="GO" id="GO:0005524">
    <property type="term" value="F:ATP binding"/>
    <property type="evidence" value="ECO:0007669"/>
    <property type="project" value="UniProtKB-KW"/>
</dbReference>
<evidence type="ECO:0000256" key="5">
    <source>
        <dbReference type="ARBA" id="ARBA00022989"/>
    </source>
</evidence>
<dbReference type="InterPro" id="IPR003439">
    <property type="entry name" value="ABC_transporter-like_ATP-bd"/>
</dbReference>
<feature type="domain" description="ABC transmembrane type-1" evidence="9">
    <location>
        <begin position="25"/>
        <end position="292"/>
    </location>
</feature>
<feature type="transmembrane region" description="Helical" evidence="7">
    <location>
        <begin position="21"/>
        <end position="40"/>
    </location>
</feature>
<sequence>MILKRLLFFLKYITDKLKKERSLSIIICISIFFHSIVRLISPILMMKLIDMINNINKDLFLYIMVGVFIIPFMDGGLMTFEDYQSNKLGHRIITNVRVKFFERYLSQLYSVLEKNETGIYIKQIIEEPNEISHWIYIVGIKILLNSMEILFIASFLFSLDFYLGLLSIIILFFYITPFKYLGESIHQTSNKEIQLGEKSLNNMNEGIKAFYFSKIYNLEDYLCIKYNKINNEHLKAYCDGIRAQKLGNCFIGFIKALGVSIIYLYGGYKVLQNEMTIGTLILSKMYIEQLFSCGKDLYERLTQTLVKVPISERLYIAEKNDANLEIDGTIDLTNIYSVSYSNISFRYTNKDVVENVSLKLKMNKHTAIVGKSGCGKSTLLGTLIRLYDVNKGEILLNDIPINQYKLASLRRKISLVTQNVEIITDTVWENIIFGIDNVDEVKVKEICKSINIDEVISKLEDKYNTVIGKSGERGLSGGQIQRLALARALVHEPDILLLDEVTVGLDSSNIKKVLAGIRKYMKNKTVVYATHTKEIAECADEVIYFDPKVGIVCDTHSNLMKNNTNYYSHFNQ</sequence>
<dbReference type="SMART" id="SM00382">
    <property type="entry name" value="AAA"/>
    <property type="match status" value="1"/>
</dbReference>
<evidence type="ECO:0000259" key="9">
    <source>
        <dbReference type="PROSITE" id="PS50929"/>
    </source>
</evidence>
<name>A0ABR8PY17_9CLOT</name>
<comment type="subcellular location">
    <subcellularLocation>
        <location evidence="1">Cell membrane</location>
        <topology evidence="1">Multi-pass membrane protein</topology>
    </subcellularLocation>
</comment>
<keyword evidence="11" id="KW-1185">Reference proteome</keyword>
<feature type="domain" description="ABC transporter" evidence="8">
    <location>
        <begin position="338"/>
        <end position="572"/>
    </location>
</feature>
<evidence type="ECO:0000256" key="4">
    <source>
        <dbReference type="ARBA" id="ARBA00022840"/>
    </source>
</evidence>
<dbReference type="CDD" id="cd07346">
    <property type="entry name" value="ABC_6TM_exporters"/>
    <property type="match status" value="1"/>
</dbReference>
<dbReference type="InterPro" id="IPR027417">
    <property type="entry name" value="P-loop_NTPase"/>
</dbReference>
<dbReference type="Proteomes" id="UP000627781">
    <property type="component" value="Unassembled WGS sequence"/>
</dbReference>
<dbReference type="InterPro" id="IPR017871">
    <property type="entry name" value="ABC_transporter-like_CS"/>
</dbReference>
<dbReference type="SUPFAM" id="SSF52540">
    <property type="entry name" value="P-loop containing nucleoside triphosphate hydrolases"/>
    <property type="match status" value="1"/>
</dbReference>
<evidence type="ECO:0000256" key="6">
    <source>
        <dbReference type="ARBA" id="ARBA00023136"/>
    </source>
</evidence>
<dbReference type="Gene3D" id="1.20.1560.10">
    <property type="entry name" value="ABC transporter type 1, transmembrane domain"/>
    <property type="match status" value="1"/>
</dbReference>
<dbReference type="RefSeq" id="WP_191769962.1">
    <property type="nucleotide sequence ID" value="NZ_JACSRA010000034.1"/>
</dbReference>
<evidence type="ECO:0000259" key="8">
    <source>
        <dbReference type="PROSITE" id="PS50893"/>
    </source>
</evidence>
<protein>
    <submittedName>
        <fullName evidence="10">ABC transporter ATP-binding protein</fullName>
    </submittedName>
</protein>
<keyword evidence="6 7" id="KW-0472">Membrane</keyword>
<keyword evidence="5 7" id="KW-1133">Transmembrane helix</keyword>